<feature type="region of interest" description="Disordered" evidence="1">
    <location>
        <begin position="89"/>
        <end position="112"/>
    </location>
</feature>
<proteinExistence type="predicted"/>
<evidence type="ECO:0008006" key="4">
    <source>
        <dbReference type="Google" id="ProtNLM"/>
    </source>
</evidence>
<protein>
    <recommendedName>
        <fullName evidence="4">DNA polymerase delta subunit 3</fullName>
    </recommendedName>
</protein>
<keyword evidence="3" id="KW-1185">Reference proteome</keyword>
<feature type="region of interest" description="Disordered" evidence="1">
    <location>
        <begin position="127"/>
        <end position="151"/>
    </location>
</feature>
<name>A0ABP0USV7_9BRYO</name>
<accession>A0ABP0USV7</accession>
<sequence>MRHFVNTPDNEAVQFPMLLFENIDYVRQAILFDLFGSGIKSIDDVTSVDMVKLPRVELKEQLTNKKLKSLSKKYFSIPPKVLSYYPSVPEGLSDSSEDEDVAATRSRSKSARVAPFKKVVWVDKPKVGRPRKNASGTVPGQSSLLSFFRKA</sequence>
<feature type="compositionally biased region" description="Polar residues" evidence="1">
    <location>
        <begin position="134"/>
        <end position="145"/>
    </location>
</feature>
<dbReference type="Proteomes" id="UP001497512">
    <property type="component" value="Chromosome 6"/>
</dbReference>
<reference evidence="2" key="1">
    <citation type="submission" date="2024-02" db="EMBL/GenBank/DDBJ databases">
        <authorList>
            <consortium name="ELIXIR-Norway"/>
            <consortium name="Elixir Norway"/>
        </authorList>
    </citation>
    <scope>NUCLEOTIDE SEQUENCE</scope>
</reference>
<gene>
    <name evidence="2" type="ORF">CSSPTR1EN2_LOCUS19628</name>
</gene>
<organism evidence="2 3">
    <name type="scientific">Sphagnum troendelagicum</name>
    <dbReference type="NCBI Taxonomy" id="128251"/>
    <lineage>
        <taxon>Eukaryota</taxon>
        <taxon>Viridiplantae</taxon>
        <taxon>Streptophyta</taxon>
        <taxon>Embryophyta</taxon>
        <taxon>Bryophyta</taxon>
        <taxon>Sphagnophytina</taxon>
        <taxon>Sphagnopsida</taxon>
        <taxon>Sphagnales</taxon>
        <taxon>Sphagnaceae</taxon>
        <taxon>Sphagnum</taxon>
    </lineage>
</organism>
<evidence type="ECO:0000313" key="2">
    <source>
        <dbReference type="EMBL" id="CAK9229228.1"/>
    </source>
</evidence>
<evidence type="ECO:0000313" key="3">
    <source>
        <dbReference type="Proteomes" id="UP001497512"/>
    </source>
</evidence>
<dbReference type="EMBL" id="OZ019898">
    <property type="protein sequence ID" value="CAK9229228.1"/>
    <property type="molecule type" value="Genomic_DNA"/>
</dbReference>
<evidence type="ECO:0000256" key="1">
    <source>
        <dbReference type="SAM" id="MobiDB-lite"/>
    </source>
</evidence>